<protein>
    <submittedName>
        <fullName evidence="1">Uncharacterized protein</fullName>
    </submittedName>
</protein>
<dbReference type="Proteomes" id="UP001222325">
    <property type="component" value="Unassembled WGS sequence"/>
</dbReference>
<reference evidence="1" key="1">
    <citation type="submission" date="2023-03" db="EMBL/GenBank/DDBJ databases">
        <title>Massive genome expansion in bonnet fungi (Mycena s.s.) driven by repeated elements and novel gene families across ecological guilds.</title>
        <authorList>
            <consortium name="Lawrence Berkeley National Laboratory"/>
            <person name="Harder C.B."/>
            <person name="Miyauchi S."/>
            <person name="Viragh M."/>
            <person name="Kuo A."/>
            <person name="Thoen E."/>
            <person name="Andreopoulos B."/>
            <person name="Lu D."/>
            <person name="Skrede I."/>
            <person name="Drula E."/>
            <person name="Henrissat B."/>
            <person name="Morin E."/>
            <person name="Kohler A."/>
            <person name="Barry K."/>
            <person name="LaButti K."/>
            <person name="Morin E."/>
            <person name="Salamov A."/>
            <person name="Lipzen A."/>
            <person name="Mereny Z."/>
            <person name="Hegedus B."/>
            <person name="Baldrian P."/>
            <person name="Stursova M."/>
            <person name="Weitz H."/>
            <person name="Taylor A."/>
            <person name="Grigoriev I.V."/>
            <person name="Nagy L.G."/>
            <person name="Martin F."/>
            <person name="Kauserud H."/>
        </authorList>
    </citation>
    <scope>NUCLEOTIDE SEQUENCE</scope>
    <source>
        <strain evidence="1">CBHHK173m</strain>
    </source>
</reference>
<dbReference type="EMBL" id="JARJCN010000010">
    <property type="protein sequence ID" value="KAJ7097137.1"/>
    <property type="molecule type" value="Genomic_DNA"/>
</dbReference>
<comment type="caution">
    <text evidence="1">The sequence shown here is derived from an EMBL/GenBank/DDBJ whole genome shotgun (WGS) entry which is preliminary data.</text>
</comment>
<evidence type="ECO:0000313" key="1">
    <source>
        <dbReference type="EMBL" id="KAJ7097137.1"/>
    </source>
</evidence>
<evidence type="ECO:0000313" key="2">
    <source>
        <dbReference type="Proteomes" id="UP001222325"/>
    </source>
</evidence>
<name>A0AAD6UD76_9AGAR</name>
<accession>A0AAD6UD76</accession>
<dbReference type="AlphaFoldDB" id="A0AAD6UD76"/>
<keyword evidence="2" id="KW-1185">Reference proteome</keyword>
<gene>
    <name evidence="1" type="ORF">B0H15DRAFT_945806</name>
</gene>
<proteinExistence type="predicted"/>
<organism evidence="1 2">
    <name type="scientific">Mycena belliarum</name>
    <dbReference type="NCBI Taxonomy" id="1033014"/>
    <lineage>
        <taxon>Eukaryota</taxon>
        <taxon>Fungi</taxon>
        <taxon>Dikarya</taxon>
        <taxon>Basidiomycota</taxon>
        <taxon>Agaricomycotina</taxon>
        <taxon>Agaricomycetes</taxon>
        <taxon>Agaricomycetidae</taxon>
        <taxon>Agaricales</taxon>
        <taxon>Marasmiineae</taxon>
        <taxon>Mycenaceae</taxon>
        <taxon>Mycena</taxon>
    </lineage>
</organism>
<sequence length="252" mass="27792">MAAQGYLRHVACAGFIHDPQVPRPYLSYATPDEDLRLSSGLDPEPLFKSFCHRDSHRDVGVLPPHLGHLGPHTLTRRIAVPRAGSCLEWTARRSNQIFPSRRFAPQDPSIAPRRQIVSPRAALNPWLKCTLNLANFSSRRFAPPRLIGLGLLGLARRHDISTPRERGHASSGQRAGQIIFSVSALRAAGPLHRSEMTDRLPVRGAIAQAHHFDAPLGSTHFFSCRRFAPHPHSPETMYRRPASGGINTAAAC</sequence>